<reference evidence="5" key="1">
    <citation type="submission" date="2021-02" db="EMBL/GenBank/DDBJ databases">
        <authorList>
            <person name="Nowell W R."/>
        </authorList>
    </citation>
    <scope>NUCLEOTIDE SEQUENCE</scope>
    <source>
        <strain evidence="5">Ploen Becks lab</strain>
    </source>
</reference>
<dbReference type="AlphaFoldDB" id="A0A813RM87"/>
<evidence type="ECO:0000256" key="2">
    <source>
        <dbReference type="SAM" id="Coils"/>
    </source>
</evidence>
<dbReference type="InterPro" id="IPR039986">
    <property type="entry name" value="CFAP210"/>
</dbReference>
<dbReference type="PANTHER" id="PTHR28663">
    <property type="entry name" value="COILED-COIL DOMAIN-CONTAINING PROTEIN 173"/>
    <property type="match status" value="1"/>
</dbReference>
<feature type="domain" description="Trichohyalin-plectin-homology" evidence="4">
    <location>
        <begin position="140"/>
        <end position="477"/>
    </location>
</feature>
<evidence type="ECO:0000313" key="6">
    <source>
        <dbReference type="Proteomes" id="UP000663879"/>
    </source>
</evidence>
<dbReference type="OrthoDB" id="331765at2759"/>
<comment type="caution">
    <text evidence="5">The sequence shown here is derived from an EMBL/GenBank/DDBJ whole genome shotgun (WGS) entry which is preliminary data.</text>
</comment>
<evidence type="ECO:0000256" key="3">
    <source>
        <dbReference type="SAM" id="MobiDB-lite"/>
    </source>
</evidence>
<evidence type="ECO:0000313" key="5">
    <source>
        <dbReference type="EMBL" id="CAF0783083.1"/>
    </source>
</evidence>
<gene>
    <name evidence="5" type="ORF">OXX778_LOCUS5568</name>
</gene>
<dbReference type="PANTHER" id="PTHR28663:SF1">
    <property type="entry name" value="CILIA- AND FLAGELLA- ASSOCIATED PROTEIN 210"/>
    <property type="match status" value="1"/>
</dbReference>
<accession>A0A813RM87</accession>
<keyword evidence="1 2" id="KW-0175">Coiled coil</keyword>
<dbReference type="EMBL" id="CAJNOC010000615">
    <property type="protein sequence ID" value="CAF0783083.1"/>
    <property type="molecule type" value="Genomic_DNA"/>
</dbReference>
<feature type="coiled-coil region" evidence="2">
    <location>
        <begin position="52"/>
        <end position="125"/>
    </location>
</feature>
<sequence>MMTLPKQFDAKTKMNKSNSSPILPPINSPLNSPTLEASKLLVLTKNDLERINGHLNKRQQEEEAALDELRRKKELHEKSLALTRNWNNTIDGSRRHKLQQKKIREEKLEEKRRQVDLEHAEYMAEQRRKAIEQAKLLQYHETDRIKTFHSALKYTEVLKEREAQLEIKKILEQLNKIREDEIDKQAYVLLQAKYKEDEEAYRKKQDELRKVFEHHKKQIQEHEHKREQEKDQVRRDAEALRVLSEQYQLEREQLEMIRLRKMRELKDTYDNALANRRKMVEAEKMIDEEENEEIRVYAAAKKKLANIKYQKEREAEREKEDRREKIMANLGSMLKTQVEDEEFRIAKAVAKNEAKLAQEELFKEMKFRKELAEIHQHRIETIKRKEEEKSTKQKEDEESMKKKIETDMMYQMFELEQNKLRQQKMNDISKTNLKLTNDRKDLEGRIRKADKEFVLKEIELMNLEDKQFEDYATRVIEYMDAHGRNTYPMKKVLNDVIKPINPVDERSQASLIKKHLHDVPSNKNLGFM</sequence>
<feature type="coiled-coil region" evidence="2">
    <location>
        <begin position="432"/>
        <end position="466"/>
    </location>
</feature>
<dbReference type="GO" id="GO:0005879">
    <property type="term" value="C:axonemal microtubule"/>
    <property type="evidence" value="ECO:0007669"/>
    <property type="project" value="TreeGrafter"/>
</dbReference>
<evidence type="ECO:0000259" key="4">
    <source>
        <dbReference type="Pfam" id="PF13868"/>
    </source>
</evidence>
<name>A0A813RM87_9BILA</name>
<keyword evidence="6" id="KW-1185">Reference proteome</keyword>
<organism evidence="5 6">
    <name type="scientific">Brachionus calyciflorus</name>
    <dbReference type="NCBI Taxonomy" id="104777"/>
    <lineage>
        <taxon>Eukaryota</taxon>
        <taxon>Metazoa</taxon>
        <taxon>Spiralia</taxon>
        <taxon>Gnathifera</taxon>
        <taxon>Rotifera</taxon>
        <taxon>Eurotatoria</taxon>
        <taxon>Monogononta</taxon>
        <taxon>Pseudotrocha</taxon>
        <taxon>Ploima</taxon>
        <taxon>Brachionidae</taxon>
        <taxon>Brachionus</taxon>
    </lineage>
</organism>
<dbReference type="InterPro" id="IPR043597">
    <property type="entry name" value="TPH_dom"/>
</dbReference>
<evidence type="ECO:0000256" key="1">
    <source>
        <dbReference type="ARBA" id="ARBA00023054"/>
    </source>
</evidence>
<dbReference type="Pfam" id="PF13868">
    <property type="entry name" value="TPH"/>
    <property type="match status" value="1"/>
</dbReference>
<protein>
    <recommendedName>
        <fullName evidence="4">Trichohyalin-plectin-homology domain-containing protein</fullName>
    </recommendedName>
</protein>
<feature type="coiled-coil region" evidence="2">
    <location>
        <begin position="160"/>
        <end position="292"/>
    </location>
</feature>
<proteinExistence type="predicted"/>
<dbReference type="Proteomes" id="UP000663879">
    <property type="component" value="Unassembled WGS sequence"/>
</dbReference>
<feature type="region of interest" description="Disordered" evidence="3">
    <location>
        <begin position="1"/>
        <end position="31"/>
    </location>
</feature>